<keyword evidence="7" id="KW-0206">Cytoskeleton</keyword>
<comment type="similarity">
    <text evidence="2">Belongs to the BBOF1 family.</text>
</comment>
<name>A0A1Y2FTK4_9FUNG</name>
<evidence type="ECO:0000256" key="1">
    <source>
        <dbReference type="ARBA" id="ARBA00004120"/>
    </source>
</evidence>
<feature type="region of interest" description="Disordered" evidence="11">
    <location>
        <begin position="449"/>
        <end position="476"/>
    </location>
</feature>
<evidence type="ECO:0000256" key="9">
    <source>
        <dbReference type="ARBA" id="ARBA00031573"/>
    </source>
</evidence>
<evidence type="ECO:0000256" key="3">
    <source>
        <dbReference type="ARBA" id="ARBA00015392"/>
    </source>
</evidence>
<organism evidence="13 14">
    <name type="scientific">Neocallimastix californiae</name>
    <dbReference type="NCBI Taxonomy" id="1754190"/>
    <lineage>
        <taxon>Eukaryota</taxon>
        <taxon>Fungi</taxon>
        <taxon>Fungi incertae sedis</taxon>
        <taxon>Chytridiomycota</taxon>
        <taxon>Chytridiomycota incertae sedis</taxon>
        <taxon>Neocallimastigomycetes</taxon>
        <taxon>Neocallimastigales</taxon>
        <taxon>Neocallimastigaceae</taxon>
        <taxon>Neocallimastix</taxon>
    </lineage>
</organism>
<evidence type="ECO:0000256" key="5">
    <source>
        <dbReference type="ARBA" id="ARBA00023054"/>
    </source>
</evidence>
<dbReference type="AlphaFoldDB" id="A0A1Y2FTK4"/>
<feature type="coiled-coil region" evidence="10">
    <location>
        <begin position="199"/>
        <end position="262"/>
    </location>
</feature>
<evidence type="ECO:0000259" key="12">
    <source>
        <dbReference type="Pfam" id="PF14988"/>
    </source>
</evidence>
<sequence>MQDNDALEVISTLQRESDSKDNKIKLLEGQMDTERENSRLEKESIINDYENQISELREALREKETSLKVIKDEFNVLKDFRRKRRELMQELERKNKDMIELEKTNKDKIERLEKKFFEEKVRLQKETNIKLAELASKAHQEAILNLKQTTKEVYKENLRMADALRYHVMEGEDLHKMNTQLSITNKQLLEEKDLNSIIVKEKIMQSKKQNDQIKNLQNKVVSMEYTLSHIVREFDQEKEIISKLAKQEIDKVRLTVDTLKSELRIKIKQMKQIRRIAQHILDQRSDLETFFMDALDHVRLEICKEKEEKRKQEIEEYNKKIKSALNPRATEAFEEKEKEEMKKISEEQRSSKIDITELSWKDKERVLRVLFAKMNGITMQGADNNEENKISQSVQVSPEANEKEYLANTKEILKSEESLDKFIEDSMDNLKKSEEELIAQSKETFDEFLKRSISQDLDNSTTENPIPTEATENEQS</sequence>
<evidence type="ECO:0000256" key="10">
    <source>
        <dbReference type="SAM" id="Coils"/>
    </source>
</evidence>
<comment type="subcellular location">
    <subcellularLocation>
        <location evidence="1">Cytoplasm</location>
        <location evidence="1">Cytoskeleton</location>
        <location evidence="1">Cilium basal body</location>
    </subcellularLocation>
</comment>
<evidence type="ECO:0000313" key="13">
    <source>
        <dbReference type="EMBL" id="ORY87333.1"/>
    </source>
</evidence>
<dbReference type="OrthoDB" id="441129at2759"/>
<evidence type="ECO:0000256" key="4">
    <source>
        <dbReference type="ARBA" id="ARBA00022490"/>
    </source>
</evidence>
<dbReference type="Pfam" id="PF14988">
    <property type="entry name" value="DUF4515"/>
    <property type="match status" value="1"/>
</dbReference>
<reference evidence="13 14" key="1">
    <citation type="submission" date="2016-08" db="EMBL/GenBank/DDBJ databases">
        <title>A Parts List for Fungal Cellulosomes Revealed by Comparative Genomics.</title>
        <authorList>
            <consortium name="DOE Joint Genome Institute"/>
            <person name="Haitjema C.H."/>
            <person name="Gilmore S.P."/>
            <person name="Henske J.K."/>
            <person name="Solomon K.V."/>
            <person name="De Groot R."/>
            <person name="Kuo A."/>
            <person name="Mondo S.J."/>
            <person name="Salamov A.A."/>
            <person name="Labutti K."/>
            <person name="Zhao Z."/>
            <person name="Chiniquy J."/>
            <person name="Barry K."/>
            <person name="Brewer H.M."/>
            <person name="Purvine S.O."/>
            <person name="Wright A.T."/>
            <person name="Boxma B."/>
            <person name="Van Alen T."/>
            <person name="Hackstein J.H."/>
            <person name="Baker S.E."/>
            <person name="Grigoriev I.V."/>
            <person name="O'Malley M.A."/>
        </authorList>
    </citation>
    <scope>NUCLEOTIDE SEQUENCE [LARGE SCALE GENOMIC DNA]</scope>
    <source>
        <strain evidence="13 14">G1</strain>
    </source>
</reference>
<protein>
    <recommendedName>
        <fullName evidence="3">Basal body-orientation factor 1</fullName>
    </recommendedName>
    <alternativeName>
        <fullName evidence="9">Coiled-coil domain-containing protein 176</fullName>
    </alternativeName>
</protein>
<feature type="compositionally biased region" description="Polar residues" evidence="11">
    <location>
        <begin position="452"/>
        <end position="465"/>
    </location>
</feature>
<evidence type="ECO:0000256" key="11">
    <source>
        <dbReference type="SAM" id="MobiDB-lite"/>
    </source>
</evidence>
<feature type="domain" description="DUF4515" evidence="12">
    <location>
        <begin position="9"/>
        <end position="195"/>
    </location>
</feature>
<dbReference type="Proteomes" id="UP000193920">
    <property type="component" value="Unassembled WGS sequence"/>
</dbReference>
<evidence type="ECO:0000256" key="2">
    <source>
        <dbReference type="ARBA" id="ARBA00007508"/>
    </source>
</evidence>
<dbReference type="STRING" id="1754190.A0A1Y2FTK4"/>
<gene>
    <name evidence="13" type="ORF">LY90DRAFT_663044</name>
</gene>
<dbReference type="InterPro" id="IPR032777">
    <property type="entry name" value="DUF4515"/>
</dbReference>
<comment type="caution">
    <text evidence="13">The sequence shown here is derived from an EMBL/GenBank/DDBJ whole genome shotgun (WGS) entry which is preliminary data.</text>
</comment>
<keyword evidence="14" id="KW-1185">Reference proteome</keyword>
<dbReference type="PANTHER" id="PTHR14845:SF5">
    <property type="entry name" value="BASAL BODY-ORIENTATION FACTOR 1"/>
    <property type="match status" value="1"/>
</dbReference>
<keyword evidence="6" id="KW-0969">Cilium</keyword>
<dbReference type="EMBL" id="MCOG01000001">
    <property type="protein sequence ID" value="ORY87333.1"/>
    <property type="molecule type" value="Genomic_DNA"/>
</dbReference>
<evidence type="ECO:0000256" key="8">
    <source>
        <dbReference type="ARBA" id="ARBA00023273"/>
    </source>
</evidence>
<dbReference type="PANTHER" id="PTHR14845">
    <property type="entry name" value="COILED-COIL DOMAIN-CONTAINING 166"/>
    <property type="match status" value="1"/>
</dbReference>
<keyword evidence="8" id="KW-0966">Cell projection</keyword>
<accession>A0A1Y2FTK4</accession>
<proteinExistence type="inferred from homology"/>
<evidence type="ECO:0000256" key="6">
    <source>
        <dbReference type="ARBA" id="ARBA00023069"/>
    </source>
</evidence>
<keyword evidence="5 10" id="KW-0175">Coiled coil</keyword>
<feature type="coiled-coil region" evidence="10">
    <location>
        <begin position="10"/>
        <end position="111"/>
    </location>
</feature>
<evidence type="ECO:0000256" key="7">
    <source>
        <dbReference type="ARBA" id="ARBA00023212"/>
    </source>
</evidence>
<keyword evidence="4" id="KW-0963">Cytoplasm</keyword>
<evidence type="ECO:0000313" key="14">
    <source>
        <dbReference type="Proteomes" id="UP000193920"/>
    </source>
</evidence>